<sequence length="198" mass="22165">TGYPPGTQRSNVNRFFSANSAFSPIGVPGPNPSVLPQRPPVSTPLMMTPQLFINQPPPSLNLHQLLQQQQQKLQQMQQHQQQYSQQNVQNYGPELHQRQQQQNESLVQTQQTYQDPASLLFMTTSNNQTVGQVAPTVTPSNIQQFIPLQVSRNQKTPNKRKDSEGEKSDGSSASDIKTHNSEEIVMQKTATKTSMLSQ</sequence>
<accession>A0A0B6XUX4</accession>
<reference evidence="2" key="1">
    <citation type="submission" date="2014-12" db="EMBL/GenBank/DDBJ databases">
        <title>Insight into the proteome of Arion vulgaris.</title>
        <authorList>
            <person name="Aradska J."/>
            <person name="Bulat T."/>
            <person name="Smidak R."/>
            <person name="Sarate P."/>
            <person name="Gangsoo J."/>
            <person name="Sialana F."/>
            <person name="Bilban M."/>
            <person name="Lubec G."/>
        </authorList>
    </citation>
    <scope>NUCLEOTIDE SEQUENCE</scope>
    <source>
        <tissue evidence="2">Skin</tissue>
    </source>
</reference>
<evidence type="ECO:0000256" key="1">
    <source>
        <dbReference type="SAM" id="MobiDB-lite"/>
    </source>
</evidence>
<dbReference type="AlphaFoldDB" id="A0A0B6XUX4"/>
<gene>
    <name evidence="2" type="primary">ORF2332</name>
</gene>
<feature type="non-terminal residue" evidence="2">
    <location>
        <position position="198"/>
    </location>
</feature>
<name>A0A0B6XUX4_9EUPU</name>
<evidence type="ECO:0000313" key="2">
    <source>
        <dbReference type="EMBL" id="CEK47817.1"/>
    </source>
</evidence>
<proteinExistence type="predicted"/>
<feature type="non-terminal residue" evidence="2">
    <location>
        <position position="1"/>
    </location>
</feature>
<feature type="compositionally biased region" description="Polar residues" evidence="1">
    <location>
        <begin position="145"/>
        <end position="156"/>
    </location>
</feature>
<feature type="compositionally biased region" description="Basic and acidic residues" evidence="1">
    <location>
        <begin position="159"/>
        <end position="169"/>
    </location>
</feature>
<protein>
    <submittedName>
        <fullName evidence="2">Uncharacterized protein</fullName>
    </submittedName>
</protein>
<organism evidence="2">
    <name type="scientific">Arion vulgaris</name>
    <dbReference type="NCBI Taxonomy" id="1028688"/>
    <lineage>
        <taxon>Eukaryota</taxon>
        <taxon>Metazoa</taxon>
        <taxon>Spiralia</taxon>
        <taxon>Lophotrochozoa</taxon>
        <taxon>Mollusca</taxon>
        <taxon>Gastropoda</taxon>
        <taxon>Heterobranchia</taxon>
        <taxon>Euthyneura</taxon>
        <taxon>Panpulmonata</taxon>
        <taxon>Eupulmonata</taxon>
        <taxon>Stylommatophora</taxon>
        <taxon>Helicina</taxon>
        <taxon>Arionoidea</taxon>
        <taxon>Arionidae</taxon>
        <taxon>Arion</taxon>
    </lineage>
</organism>
<dbReference type="EMBL" id="HACG01000952">
    <property type="protein sequence ID" value="CEK47817.1"/>
    <property type="molecule type" value="Transcribed_RNA"/>
</dbReference>
<feature type="region of interest" description="Disordered" evidence="1">
    <location>
        <begin position="145"/>
        <end position="198"/>
    </location>
</feature>
<feature type="compositionally biased region" description="Polar residues" evidence="1">
    <location>
        <begin position="188"/>
        <end position="198"/>
    </location>
</feature>